<dbReference type="PANTHER" id="PTHR45138:SF9">
    <property type="entry name" value="DIGUANYLATE CYCLASE DGCM-RELATED"/>
    <property type="match status" value="1"/>
</dbReference>
<gene>
    <name evidence="2" type="ORF">COT91_04095</name>
</gene>
<evidence type="ECO:0000313" key="2">
    <source>
        <dbReference type="EMBL" id="PIR96931.1"/>
    </source>
</evidence>
<proteinExistence type="predicted"/>
<dbReference type="CDD" id="cd01949">
    <property type="entry name" value="GGDEF"/>
    <property type="match status" value="1"/>
</dbReference>
<evidence type="ECO:0000259" key="1">
    <source>
        <dbReference type="PROSITE" id="PS50887"/>
    </source>
</evidence>
<dbReference type="AlphaFoldDB" id="A0A2H0VCY0"/>
<feature type="domain" description="GGDEF" evidence="1">
    <location>
        <begin position="62"/>
        <end position="207"/>
    </location>
</feature>
<dbReference type="Gene3D" id="3.30.70.270">
    <property type="match status" value="1"/>
</dbReference>
<reference evidence="3" key="1">
    <citation type="submission" date="2017-09" db="EMBL/GenBank/DDBJ databases">
        <title>Depth-based differentiation of microbial function through sediment-hosted aquifers and enrichment of novel symbionts in the deep terrestrial subsurface.</title>
        <authorList>
            <person name="Probst A.J."/>
            <person name="Ladd B."/>
            <person name="Jarett J.K."/>
            <person name="Geller-Mcgrath D.E."/>
            <person name="Sieber C.M.K."/>
            <person name="Emerson J.B."/>
            <person name="Anantharaman K."/>
            <person name="Thomas B.C."/>
            <person name="Malmstrom R."/>
            <person name="Stieglmeier M."/>
            <person name="Klingl A."/>
            <person name="Woyke T."/>
            <person name="Ryan C.M."/>
            <person name="Banfield J.F."/>
        </authorList>
    </citation>
    <scope>NUCLEOTIDE SEQUENCE [LARGE SCALE GENOMIC DNA]</scope>
</reference>
<comment type="caution">
    <text evidence="2">The sequence shown here is derived from an EMBL/GenBank/DDBJ whole genome shotgun (WGS) entry which is preliminary data.</text>
</comment>
<dbReference type="SMART" id="SM00267">
    <property type="entry name" value="GGDEF"/>
    <property type="match status" value="1"/>
</dbReference>
<dbReference type="Pfam" id="PF00990">
    <property type="entry name" value="GGDEF"/>
    <property type="match status" value="1"/>
</dbReference>
<dbReference type="PROSITE" id="PS50887">
    <property type="entry name" value="GGDEF"/>
    <property type="match status" value="1"/>
</dbReference>
<organism evidence="2 3">
    <name type="scientific">Candidatus Doudnabacteria bacterium CG10_big_fil_rev_8_21_14_0_10_41_10</name>
    <dbReference type="NCBI Taxonomy" id="1974551"/>
    <lineage>
        <taxon>Bacteria</taxon>
        <taxon>Candidatus Doudnaibacteriota</taxon>
    </lineage>
</organism>
<sequence>MFLSKFLWRVFDGLWVYLKVVWWRGEDLRVLVEQDYMTRVFNKREFLRRSAVRLRRAQARGQTCYILFLDLDGLKALNDSSVGGYAEGDRLIISFSAIIRLREADLVGRMGGDEFVIVTTEGADGLAIRIEEIATEEGISFSCGIASHDSDGTVFVWHHLENKRELVAMDGGLTACENLKALIQLASERMKVLKKEKIAAGNKLVRV</sequence>
<name>A0A2H0VCY0_9BACT</name>
<dbReference type="GO" id="GO:0052621">
    <property type="term" value="F:diguanylate cyclase activity"/>
    <property type="evidence" value="ECO:0007669"/>
    <property type="project" value="TreeGrafter"/>
</dbReference>
<dbReference type="InterPro" id="IPR000160">
    <property type="entry name" value="GGDEF_dom"/>
</dbReference>
<dbReference type="InterPro" id="IPR029787">
    <property type="entry name" value="Nucleotide_cyclase"/>
</dbReference>
<dbReference type="SUPFAM" id="SSF55073">
    <property type="entry name" value="Nucleotide cyclase"/>
    <property type="match status" value="1"/>
</dbReference>
<evidence type="ECO:0000313" key="3">
    <source>
        <dbReference type="Proteomes" id="UP000230557"/>
    </source>
</evidence>
<dbReference type="Proteomes" id="UP000230557">
    <property type="component" value="Unassembled WGS sequence"/>
</dbReference>
<dbReference type="InterPro" id="IPR043128">
    <property type="entry name" value="Rev_trsase/Diguanyl_cyclase"/>
</dbReference>
<dbReference type="EMBL" id="PFAJ01000053">
    <property type="protein sequence ID" value="PIR96931.1"/>
    <property type="molecule type" value="Genomic_DNA"/>
</dbReference>
<accession>A0A2H0VCY0</accession>
<dbReference type="InterPro" id="IPR050469">
    <property type="entry name" value="Diguanylate_Cyclase"/>
</dbReference>
<dbReference type="PANTHER" id="PTHR45138">
    <property type="entry name" value="REGULATORY COMPONENTS OF SENSORY TRANSDUCTION SYSTEM"/>
    <property type="match status" value="1"/>
</dbReference>
<dbReference type="NCBIfam" id="TIGR00254">
    <property type="entry name" value="GGDEF"/>
    <property type="match status" value="1"/>
</dbReference>
<protein>
    <recommendedName>
        <fullName evidence="1">GGDEF domain-containing protein</fullName>
    </recommendedName>
</protein>